<dbReference type="PANTHER" id="PTHR16517:SF50">
    <property type="entry name" value="TUBBY-LIKE F-BOX PROTEIN 7"/>
    <property type="match status" value="1"/>
</dbReference>
<dbReference type="InterPro" id="IPR036047">
    <property type="entry name" value="F-box-like_dom_sf"/>
</dbReference>
<dbReference type="OrthoDB" id="8775810at2759"/>
<proteinExistence type="inferred from homology"/>
<evidence type="ECO:0000313" key="4">
    <source>
        <dbReference type="EMBL" id="KMZ58052.1"/>
    </source>
</evidence>
<dbReference type="PRINTS" id="PR01573">
    <property type="entry name" value="SUPERTUBBY"/>
</dbReference>
<dbReference type="EMBL" id="LFYR01001978">
    <property type="protein sequence ID" value="KMZ58052.1"/>
    <property type="molecule type" value="Genomic_DNA"/>
</dbReference>
<dbReference type="Pfam" id="PF01167">
    <property type="entry name" value="Tub"/>
    <property type="match status" value="1"/>
</dbReference>
<dbReference type="OMA" id="AWPGRKN"/>
<keyword evidence="5" id="KW-1185">Reference proteome</keyword>
<dbReference type="PROSITE" id="PS01201">
    <property type="entry name" value="TUB_2"/>
    <property type="match status" value="1"/>
</dbReference>
<gene>
    <name evidence="4" type="ORF">ZOSMA_7G00810</name>
</gene>
<evidence type="ECO:0000256" key="2">
    <source>
        <dbReference type="RuleBase" id="RU361125"/>
    </source>
</evidence>
<organism evidence="4 5">
    <name type="scientific">Zostera marina</name>
    <name type="common">Eelgrass</name>
    <dbReference type="NCBI Taxonomy" id="29655"/>
    <lineage>
        <taxon>Eukaryota</taxon>
        <taxon>Viridiplantae</taxon>
        <taxon>Streptophyta</taxon>
        <taxon>Embryophyta</taxon>
        <taxon>Tracheophyta</taxon>
        <taxon>Spermatophyta</taxon>
        <taxon>Magnoliopsida</taxon>
        <taxon>Liliopsida</taxon>
        <taxon>Zosteraceae</taxon>
        <taxon>Zostera</taxon>
    </lineage>
</organism>
<evidence type="ECO:0000259" key="3">
    <source>
        <dbReference type="Pfam" id="PF01167"/>
    </source>
</evidence>
<evidence type="ECO:0000313" key="5">
    <source>
        <dbReference type="Proteomes" id="UP000036987"/>
    </source>
</evidence>
<comment type="caution">
    <text evidence="4">The sequence shown here is derived from an EMBL/GenBank/DDBJ whole genome shotgun (WGS) entry which is preliminary data.</text>
</comment>
<dbReference type="Gene3D" id="3.20.90.10">
    <property type="entry name" value="Tubby Protein, Chain A"/>
    <property type="match status" value="1"/>
</dbReference>
<dbReference type="InterPro" id="IPR025659">
    <property type="entry name" value="Tubby-like_C"/>
</dbReference>
<feature type="domain" description="Tubby C-terminal" evidence="3">
    <location>
        <begin position="128"/>
        <end position="388"/>
    </location>
</feature>
<dbReference type="InterPro" id="IPR000007">
    <property type="entry name" value="Tubby_C"/>
</dbReference>
<comment type="similarity">
    <text evidence="1 2">Belongs to the TUB family.</text>
</comment>
<dbReference type="Gene3D" id="1.20.1280.50">
    <property type="match status" value="1"/>
</dbReference>
<dbReference type="SUPFAM" id="SSF81383">
    <property type="entry name" value="F-box domain"/>
    <property type="match status" value="1"/>
</dbReference>
<reference evidence="5" key="1">
    <citation type="journal article" date="2016" name="Nature">
        <title>The genome of the seagrass Zostera marina reveals angiosperm adaptation to the sea.</title>
        <authorList>
            <person name="Olsen J.L."/>
            <person name="Rouze P."/>
            <person name="Verhelst B."/>
            <person name="Lin Y.-C."/>
            <person name="Bayer T."/>
            <person name="Collen J."/>
            <person name="Dattolo E."/>
            <person name="De Paoli E."/>
            <person name="Dittami S."/>
            <person name="Maumus F."/>
            <person name="Michel G."/>
            <person name="Kersting A."/>
            <person name="Lauritano C."/>
            <person name="Lohaus R."/>
            <person name="Toepel M."/>
            <person name="Tonon T."/>
            <person name="Vanneste K."/>
            <person name="Amirebrahimi M."/>
            <person name="Brakel J."/>
            <person name="Bostroem C."/>
            <person name="Chovatia M."/>
            <person name="Grimwood J."/>
            <person name="Jenkins J.W."/>
            <person name="Jueterbock A."/>
            <person name="Mraz A."/>
            <person name="Stam W.T."/>
            <person name="Tice H."/>
            <person name="Bornberg-Bauer E."/>
            <person name="Green P.J."/>
            <person name="Pearson G.A."/>
            <person name="Procaccini G."/>
            <person name="Duarte C.M."/>
            <person name="Schmutz J."/>
            <person name="Reusch T.B.H."/>
            <person name="Van de Peer Y."/>
        </authorList>
    </citation>
    <scope>NUCLEOTIDE SEQUENCE [LARGE SCALE GENOMIC DNA]</scope>
    <source>
        <strain evidence="5">cv. Finnish</strain>
    </source>
</reference>
<sequence>MSRRKSTFLSRKSTTIAPSLVYSHSDCSSISSISALYGSAGVLDDEEKEEDFNKEIDDWNEEAEDRWSRLLPELLREIIRRVEKREDKWPMRKDVVACACVCKRWRDVTVEIVKSVGECGKITFPSSLKQPGPTEHPLQCFIKRNKKNSTFYLYLSLTETFMDTGKFLLAARRFRHGACIEYIISLDADDLSQRSNAYVGKLSSDFLGTKFILYGSQPPFDGAKATSNRSNRRFTTKQICPQVPSGNFVIGHIAYKFNLLRSRGPRRMVCTLQNPSTKETKVNEAQKNIDAQNVTSETETIMLRNNAPRWHDHLQCWCLNFHGRVTVASVKNFQLAVEADPNKPKPLVDREIAVLQFGKIGDDLFTMDYRQPLSAFQAFAICLTSFGTKLACE</sequence>
<dbReference type="PROSITE" id="PS01200">
    <property type="entry name" value="TUB_1"/>
    <property type="match status" value="1"/>
</dbReference>
<dbReference type="AlphaFoldDB" id="A0A0K9NPP8"/>
<dbReference type="Proteomes" id="UP000036987">
    <property type="component" value="Unassembled WGS sequence"/>
</dbReference>
<name>A0A0K9NPP8_ZOSMR</name>
<evidence type="ECO:0000256" key="1">
    <source>
        <dbReference type="ARBA" id="ARBA00007129"/>
    </source>
</evidence>
<dbReference type="SUPFAM" id="SSF54518">
    <property type="entry name" value="Tubby C-terminal domain-like"/>
    <property type="match status" value="1"/>
</dbReference>
<accession>A0A0K9NPP8</accession>
<dbReference type="STRING" id="29655.A0A0K9NPP8"/>
<protein>
    <recommendedName>
        <fullName evidence="2">Tubby-like F-box protein</fullName>
    </recommendedName>
</protein>
<dbReference type="PANTHER" id="PTHR16517">
    <property type="entry name" value="TUBBY-RELATED"/>
    <property type="match status" value="1"/>
</dbReference>
<dbReference type="InterPro" id="IPR018066">
    <property type="entry name" value="Tubby_C_CS"/>
</dbReference>